<dbReference type="InterPro" id="IPR035979">
    <property type="entry name" value="RBD_domain_sf"/>
</dbReference>
<feature type="region of interest" description="Disordered" evidence="6">
    <location>
        <begin position="88"/>
        <end position="133"/>
    </location>
</feature>
<dbReference type="PANTHER" id="PTHR44313:SF1">
    <property type="entry name" value="DNAJ HOMOLOG SUBFAMILY C MEMBER 17"/>
    <property type="match status" value="1"/>
</dbReference>
<keyword evidence="9" id="KW-1185">Reference proteome</keyword>
<dbReference type="GO" id="GO:0005737">
    <property type="term" value="C:cytoplasm"/>
    <property type="evidence" value="ECO:0007669"/>
    <property type="project" value="UniProtKB-SubCell"/>
</dbReference>
<reference evidence="8 9" key="1">
    <citation type="journal article" date="2010" name="Nature">
        <title>The Ectocarpus genome and the independent evolution of multicellularity in brown algae.</title>
        <authorList>
            <person name="Cock J.M."/>
            <person name="Sterck L."/>
            <person name="Rouze P."/>
            <person name="Scornet D."/>
            <person name="Allen A.E."/>
            <person name="Amoutzias G."/>
            <person name="Anthouard V."/>
            <person name="Artiguenave F."/>
            <person name="Aury J.M."/>
            <person name="Badger J.H."/>
            <person name="Beszteri B."/>
            <person name="Billiau K."/>
            <person name="Bonnet E."/>
            <person name="Bothwell J.H."/>
            <person name="Bowler C."/>
            <person name="Boyen C."/>
            <person name="Brownlee C."/>
            <person name="Carrano C.J."/>
            <person name="Charrier B."/>
            <person name="Cho G.Y."/>
            <person name="Coelho S.M."/>
            <person name="Collen J."/>
            <person name="Corre E."/>
            <person name="Da Silva C."/>
            <person name="Delage L."/>
            <person name="Delaroque N."/>
            <person name="Dittami S.M."/>
            <person name="Doulbeau S."/>
            <person name="Elias M."/>
            <person name="Farnham G."/>
            <person name="Gachon C.M."/>
            <person name="Gschloessl B."/>
            <person name="Heesch S."/>
            <person name="Jabbari K."/>
            <person name="Jubin C."/>
            <person name="Kawai H."/>
            <person name="Kimura K."/>
            <person name="Kloareg B."/>
            <person name="Kupper F.C."/>
            <person name="Lang D."/>
            <person name="Le Bail A."/>
            <person name="Leblanc C."/>
            <person name="Lerouge P."/>
            <person name="Lohr M."/>
            <person name="Lopez P.J."/>
            <person name="Martens C."/>
            <person name="Maumus F."/>
            <person name="Michel G."/>
            <person name="Miranda-Saavedra D."/>
            <person name="Morales J."/>
            <person name="Moreau H."/>
            <person name="Motomura T."/>
            <person name="Nagasato C."/>
            <person name="Napoli C.A."/>
            <person name="Nelson D.R."/>
            <person name="Nyvall-Collen P."/>
            <person name="Peters A.F."/>
            <person name="Pommier C."/>
            <person name="Potin P."/>
            <person name="Poulain J."/>
            <person name="Quesneville H."/>
            <person name="Read B."/>
            <person name="Rensing S.A."/>
            <person name="Ritter A."/>
            <person name="Rousvoal S."/>
            <person name="Samanta M."/>
            <person name="Samson G."/>
            <person name="Schroeder D.C."/>
            <person name="Segurens B."/>
            <person name="Strittmatter M."/>
            <person name="Tonon T."/>
            <person name="Tregear J.W."/>
            <person name="Valentin K."/>
            <person name="von Dassow P."/>
            <person name="Yamagishi T."/>
            <person name="Van de Peer Y."/>
            <person name="Wincker P."/>
        </authorList>
    </citation>
    <scope>NUCLEOTIDE SEQUENCE [LARGE SCALE GENOMIC DNA]</scope>
    <source>
        <strain evidence="9">Ec32 / CCAP1310/4</strain>
    </source>
</reference>
<evidence type="ECO:0000256" key="2">
    <source>
        <dbReference type="ARBA" id="ARBA00004496"/>
    </source>
</evidence>
<evidence type="ECO:0000256" key="4">
    <source>
        <dbReference type="ARBA" id="ARBA00023186"/>
    </source>
</evidence>
<dbReference type="EMBL" id="FN649726">
    <property type="protein sequence ID" value="CBN76605.1"/>
    <property type="molecule type" value="Genomic_DNA"/>
</dbReference>
<dbReference type="eggNOG" id="KOG0691">
    <property type="taxonomic scope" value="Eukaryota"/>
</dbReference>
<dbReference type="InterPro" id="IPR001623">
    <property type="entry name" value="DnaJ_domain"/>
</dbReference>
<evidence type="ECO:0000259" key="7">
    <source>
        <dbReference type="PROSITE" id="PS50076"/>
    </source>
</evidence>
<dbReference type="AlphaFoldDB" id="D8LB96"/>
<keyword evidence="8" id="KW-0346">Stress response</keyword>
<feature type="region of interest" description="Disordered" evidence="6">
    <location>
        <begin position="264"/>
        <end position="302"/>
    </location>
</feature>
<evidence type="ECO:0000313" key="9">
    <source>
        <dbReference type="Proteomes" id="UP000002630"/>
    </source>
</evidence>
<dbReference type="SUPFAM" id="SSF54928">
    <property type="entry name" value="RNA-binding domain, RBD"/>
    <property type="match status" value="1"/>
</dbReference>
<accession>D8LB96</accession>
<dbReference type="EMBL" id="FN647682">
    <property type="protein sequence ID" value="CBN76605.1"/>
    <property type="molecule type" value="Genomic_DNA"/>
</dbReference>
<name>D8LB96_ECTSI</name>
<dbReference type="Pfam" id="PF00226">
    <property type="entry name" value="DnaJ"/>
    <property type="match status" value="1"/>
</dbReference>
<dbReference type="PANTHER" id="PTHR44313">
    <property type="entry name" value="DNAJ HOMOLOG SUBFAMILY C MEMBER 17"/>
    <property type="match status" value="1"/>
</dbReference>
<keyword evidence="5" id="KW-0539">Nucleus</keyword>
<dbReference type="InterPro" id="IPR052094">
    <property type="entry name" value="Pre-mRNA-splicing_ERAD"/>
</dbReference>
<protein>
    <submittedName>
        <fullName evidence="8">Heat shock protein 40 like protein/ DnaJ domain containing protein</fullName>
    </submittedName>
</protein>
<dbReference type="InterPro" id="IPR012677">
    <property type="entry name" value="Nucleotide-bd_a/b_plait_sf"/>
</dbReference>
<evidence type="ECO:0000256" key="3">
    <source>
        <dbReference type="ARBA" id="ARBA00022490"/>
    </source>
</evidence>
<feature type="compositionally biased region" description="Basic and acidic residues" evidence="6">
    <location>
        <begin position="146"/>
        <end position="156"/>
    </location>
</feature>
<dbReference type="SUPFAM" id="SSF46565">
    <property type="entry name" value="Chaperone J-domain"/>
    <property type="match status" value="1"/>
</dbReference>
<keyword evidence="3" id="KW-0963">Cytoplasm</keyword>
<dbReference type="GO" id="GO:0003676">
    <property type="term" value="F:nucleic acid binding"/>
    <property type="evidence" value="ECO:0007669"/>
    <property type="project" value="InterPro"/>
</dbReference>
<evidence type="ECO:0000256" key="5">
    <source>
        <dbReference type="ARBA" id="ARBA00023242"/>
    </source>
</evidence>
<feature type="region of interest" description="Disordered" evidence="6">
    <location>
        <begin position="146"/>
        <end position="197"/>
    </location>
</feature>
<dbReference type="GO" id="GO:0000390">
    <property type="term" value="P:spliceosomal complex disassembly"/>
    <property type="evidence" value="ECO:0007669"/>
    <property type="project" value="TreeGrafter"/>
</dbReference>
<keyword evidence="4" id="KW-0143">Chaperone</keyword>
<dbReference type="GO" id="GO:0005681">
    <property type="term" value="C:spliceosomal complex"/>
    <property type="evidence" value="ECO:0007669"/>
    <property type="project" value="TreeGrafter"/>
</dbReference>
<feature type="compositionally biased region" description="Basic residues" evidence="6">
    <location>
        <begin position="274"/>
        <end position="290"/>
    </location>
</feature>
<evidence type="ECO:0000313" key="8">
    <source>
        <dbReference type="EMBL" id="CBN76605.1"/>
    </source>
</evidence>
<feature type="compositionally biased region" description="Basic and acidic residues" evidence="6">
    <location>
        <begin position="88"/>
        <end position="113"/>
    </location>
</feature>
<organism evidence="8 9">
    <name type="scientific">Ectocarpus siliculosus</name>
    <name type="common">Brown alga</name>
    <name type="synonym">Conferva siliculosa</name>
    <dbReference type="NCBI Taxonomy" id="2880"/>
    <lineage>
        <taxon>Eukaryota</taxon>
        <taxon>Sar</taxon>
        <taxon>Stramenopiles</taxon>
        <taxon>Ochrophyta</taxon>
        <taxon>PX clade</taxon>
        <taxon>Phaeophyceae</taxon>
        <taxon>Ectocarpales</taxon>
        <taxon>Ectocarpaceae</taxon>
        <taxon>Ectocarpus</taxon>
    </lineage>
</organism>
<dbReference type="CDD" id="cd06257">
    <property type="entry name" value="DnaJ"/>
    <property type="match status" value="1"/>
</dbReference>
<dbReference type="OrthoDB" id="10250354at2759"/>
<dbReference type="InParanoid" id="D8LB96"/>
<evidence type="ECO:0000256" key="1">
    <source>
        <dbReference type="ARBA" id="ARBA00004123"/>
    </source>
</evidence>
<dbReference type="Gene3D" id="3.30.70.330">
    <property type="match status" value="1"/>
</dbReference>
<gene>
    <name evidence="8" type="ORF">Esi_0000_0322</name>
</gene>
<evidence type="ECO:0000256" key="6">
    <source>
        <dbReference type="SAM" id="MobiDB-lite"/>
    </source>
</evidence>
<dbReference type="PROSITE" id="PS50076">
    <property type="entry name" value="DNAJ_2"/>
    <property type="match status" value="1"/>
</dbReference>
<dbReference type="PRINTS" id="PR00625">
    <property type="entry name" value="JDOMAIN"/>
</dbReference>
<dbReference type="STRING" id="2880.D8LB96"/>
<feature type="compositionally biased region" description="Polar residues" evidence="6">
    <location>
        <begin position="370"/>
        <end position="385"/>
    </location>
</feature>
<proteinExistence type="predicted"/>
<feature type="domain" description="J" evidence="7">
    <location>
        <begin position="13"/>
        <end position="78"/>
    </location>
</feature>
<feature type="compositionally biased region" description="Low complexity" evidence="6">
    <location>
        <begin position="114"/>
        <end position="126"/>
    </location>
</feature>
<comment type="subcellular location">
    <subcellularLocation>
        <location evidence="2">Cytoplasm</location>
    </subcellularLocation>
    <subcellularLocation>
        <location evidence="1">Nucleus</location>
    </subcellularLocation>
</comment>
<dbReference type="Proteomes" id="UP000002630">
    <property type="component" value="Linkage Group LG01"/>
</dbReference>
<sequence>MADELSKEEEATDWYVVLGLDVGAREKDVNKAFKKMSLVWHPDKNGGSEEAHAKFMKIKEAKLFLLDGKKRGLYDQKRAARRKTEALLAERNRTMGKRQRELRVELERREKEAASGSSFSSPSSRAGGLGAGGEARVAAARLDELRKKGEAERQRQSADWSVKSANIKSASARKRSAPSSGLSGANGSGGDGDDDGLEERTLRVKWKTKKESHSDYTLDVLFSKFGVVQSVSIEEGKGDRAMVVFASAVSADAAMAAYGSREGGSETMRTSYVGKRRAKRSAFAPRRHTMSPRIPTGDGQAEGLSSFRDHESITMMNLRKEAERQALIRKMAEEEGLTVGDGQKDAAVGNGAATSTREVASGGEGEHQSEVSPSDSGVGSKTVGNVATPKASQRGEAHVVGSAADEASPGIGGVGASGSEAAGGSVRAGNRQAFPVPPSMSASKMPGTSDFKARRKSDALLSEMGGGSAGGVSPSPVPAGIGAFGIGSKSVPTTPVSRRSMVGTPIDESDILARMMAMKR</sequence>
<feature type="region of interest" description="Disordered" evidence="6">
    <location>
        <begin position="336"/>
        <end position="452"/>
    </location>
</feature>
<dbReference type="SMART" id="SM00271">
    <property type="entry name" value="DnaJ"/>
    <property type="match status" value="1"/>
</dbReference>
<dbReference type="Gene3D" id="1.10.287.110">
    <property type="entry name" value="DnaJ domain"/>
    <property type="match status" value="1"/>
</dbReference>
<feature type="compositionally biased region" description="Low complexity" evidence="6">
    <location>
        <begin position="417"/>
        <end position="429"/>
    </location>
</feature>
<dbReference type="InterPro" id="IPR036869">
    <property type="entry name" value="J_dom_sf"/>
</dbReference>